<accession>A0ABP8P855</accession>
<keyword evidence="2" id="KW-1185">Reference proteome</keyword>
<comment type="caution">
    <text evidence="1">The sequence shown here is derived from an EMBL/GenBank/DDBJ whole genome shotgun (WGS) entry which is preliminary data.</text>
</comment>
<dbReference type="Proteomes" id="UP001500731">
    <property type="component" value="Unassembled WGS sequence"/>
</dbReference>
<dbReference type="RefSeq" id="WP_345185228.1">
    <property type="nucleotide sequence ID" value="NZ_BAABGP010000008.1"/>
</dbReference>
<organism evidence="1 2">
    <name type="scientific">Microbacterium panaciterrae</name>
    <dbReference type="NCBI Taxonomy" id="985759"/>
    <lineage>
        <taxon>Bacteria</taxon>
        <taxon>Bacillati</taxon>
        <taxon>Actinomycetota</taxon>
        <taxon>Actinomycetes</taxon>
        <taxon>Micrococcales</taxon>
        <taxon>Microbacteriaceae</taxon>
        <taxon>Microbacterium</taxon>
    </lineage>
</organism>
<sequence length="78" mass="8420">MTMADGESGRTPSAEMGERPGVVQVAMRWWLAQLLLTVYGGYQTWMSPFNGDSCGVGGGSCNFDALEQAAFNLPFVPR</sequence>
<evidence type="ECO:0000313" key="1">
    <source>
        <dbReference type="EMBL" id="GAA4482068.1"/>
    </source>
</evidence>
<dbReference type="EMBL" id="BAABGP010000008">
    <property type="protein sequence ID" value="GAA4482068.1"/>
    <property type="molecule type" value="Genomic_DNA"/>
</dbReference>
<reference evidence="2" key="1">
    <citation type="journal article" date="2019" name="Int. J. Syst. Evol. Microbiol.">
        <title>The Global Catalogue of Microorganisms (GCM) 10K type strain sequencing project: providing services to taxonomists for standard genome sequencing and annotation.</title>
        <authorList>
            <consortium name="The Broad Institute Genomics Platform"/>
            <consortium name="The Broad Institute Genome Sequencing Center for Infectious Disease"/>
            <person name="Wu L."/>
            <person name="Ma J."/>
        </authorList>
    </citation>
    <scope>NUCLEOTIDE SEQUENCE [LARGE SCALE GENOMIC DNA]</scope>
    <source>
        <strain evidence="2">JCM 17839</strain>
    </source>
</reference>
<evidence type="ECO:0000313" key="2">
    <source>
        <dbReference type="Proteomes" id="UP001500731"/>
    </source>
</evidence>
<proteinExistence type="predicted"/>
<gene>
    <name evidence="1" type="ORF">GCM10023171_11470</name>
</gene>
<name>A0ABP8P855_9MICO</name>
<protein>
    <submittedName>
        <fullName evidence="1">Uncharacterized protein</fullName>
    </submittedName>
</protein>